<keyword evidence="4 7" id="KW-1133">Transmembrane helix</keyword>
<keyword evidence="6" id="KW-0129">CBS domain</keyword>
<proteinExistence type="predicted"/>
<reference evidence="11 12" key="1">
    <citation type="journal article" date="2014" name="Genome Biol. Evol.">
        <title>The secreted proteins of Achlya hypogyna and Thraustotheca clavata identify the ancestral oomycete secretome and reveal gene acquisitions by horizontal gene transfer.</title>
        <authorList>
            <person name="Misner I."/>
            <person name="Blouin N."/>
            <person name="Leonard G."/>
            <person name="Richards T.A."/>
            <person name="Lane C.E."/>
        </authorList>
    </citation>
    <scope>NUCLEOTIDE SEQUENCE [LARGE SCALE GENOMIC DNA]</scope>
    <source>
        <strain evidence="11 12">ATCC 34112</strain>
    </source>
</reference>
<dbReference type="PANTHER" id="PTHR12064:SF94">
    <property type="entry name" value="UNEXTENDED PROTEIN"/>
    <property type="match status" value="1"/>
</dbReference>
<evidence type="ECO:0000256" key="6">
    <source>
        <dbReference type="PROSITE-ProRule" id="PRU00703"/>
    </source>
</evidence>
<name>A0A1W0A5C3_9STRA</name>
<gene>
    <name evidence="11" type="ORF">THRCLA_02397</name>
</gene>
<keyword evidence="3" id="KW-0677">Repeat</keyword>
<evidence type="ECO:0000256" key="8">
    <source>
        <dbReference type="SAM" id="Phobius"/>
    </source>
</evidence>
<dbReference type="FunFam" id="3.10.580.10:FF:000006">
    <property type="entry name" value="DUF21 and CBS domain protein"/>
    <property type="match status" value="1"/>
</dbReference>
<keyword evidence="12" id="KW-1185">Reference proteome</keyword>
<dbReference type="CDD" id="cd04590">
    <property type="entry name" value="CBS_pair_CorC_HlyC_assoc"/>
    <property type="match status" value="1"/>
</dbReference>
<evidence type="ECO:0000256" key="1">
    <source>
        <dbReference type="ARBA" id="ARBA00004141"/>
    </source>
</evidence>
<feature type="transmembrane region" description="Helical" evidence="8">
    <location>
        <begin position="18"/>
        <end position="42"/>
    </location>
</feature>
<dbReference type="PROSITE" id="PS51846">
    <property type="entry name" value="CNNM"/>
    <property type="match status" value="1"/>
</dbReference>
<dbReference type="InterPro" id="IPR045095">
    <property type="entry name" value="ACDP"/>
</dbReference>
<dbReference type="PROSITE" id="PS51371">
    <property type="entry name" value="CBS"/>
    <property type="match status" value="2"/>
</dbReference>
<dbReference type="GO" id="GO:0010960">
    <property type="term" value="P:magnesium ion homeostasis"/>
    <property type="evidence" value="ECO:0007669"/>
    <property type="project" value="InterPro"/>
</dbReference>
<keyword evidence="5 7" id="KW-0472">Membrane</keyword>
<evidence type="ECO:0000313" key="11">
    <source>
        <dbReference type="EMBL" id="OQS05476.1"/>
    </source>
</evidence>
<evidence type="ECO:0008006" key="13">
    <source>
        <dbReference type="Google" id="ProtNLM"/>
    </source>
</evidence>
<dbReference type="PANTHER" id="PTHR12064">
    <property type="entry name" value="METAL TRANSPORTER CNNM"/>
    <property type="match status" value="1"/>
</dbReference>
<organism evidence="11 12">
    <name type="scientific">Thraustotheca clavata</name>
    <dbReference type="NCBI Taxonomy" id="74557"/>
    <lineage>
        <taxon>Eukaryota</taxon>
        <taxon>Sar</taxon>
        <taxon>Stramenopiles</taxon>
        <taxon>Oomycota</taxon>
        <taxon>Saprolegniomycetes</taxon>
        <taxon>Saprolegniales</taxon>
        <taxon>Achlyaceae</taxon>
        <taxon>Thraustotheca</taxon>
    </lineage>
</organism>
<accession>A0A1W0A5C3</accession>
<feature type="domain" description="CBS" evidence="9">
    <location>
        <begin position="220"/>
        <end position="281"/>
    </location>
</feature>
<dbReference type="AlphaFoldDB" id="A0A1W0A5C3"/>
<comment type="caution">
    <text evidence="11">The sequence shown here is derived from an EMBL/GenBank/DDBJ whole genome shotgun (WGS) entry which is preliminary data.</text>
</comment>
<feature type="transmembrane region" description="Helical" evidence="8">
    <location>
        <begin position="112"/>
        <end position="129"/>
    </location>
</feature>
<evidence type="ECO:0000256" key="7">
    <source>
        <dbReference type="PROSITE-ProRule" id="PRU01193"/>
    </source>
</evidence>
<dbReference type="Proteomes" id="UP000243217">
    <property type="component" value="Unassembled WGS sequence"/>
</dbReference>
<feature type="transmembrane region" description="Helical" evidence="8">
    <location>
        <begin position="84"/>
        <end position="106"/>
    </location>
</feature>
<evidence type="ECO:0000256" key="5">
    <source>
        <dbReference type="ARBA" id="ARBA00023136"/>
    </source>
</evidence>
<feature type="domain" description="CNNM transmembrane" evidence="10">
    <location>
        <begin position="14"/>
        <end position="201"/>
    </location>
</feature>
<dbReference type="Gene3D" id="3.10.580.10">
    <property type="entry name" value="CBS-domain"/>
    <property type="match status" value="1"/>
</dbReference>
<evidence type="ECO:0000259" key="9">
    <source>
        <dbReference type="PROSITE" id="PS51371"/>
    </source>
</evidence>
<dbReference type="EMBL" id="JNBS01000451">
    <property type="protein sequence ID" value="OQS05476.1"/>
    <property type="molecule type" value="Genomic_DNA"/>
</dbReference>
<evidence type="ECO:0000256" key="4">
    <source>
        <dbReference type="ARBA" id="ARBA00022989"/>
    </source>
</evidence>
<dbReference type="InterPro" id="IPR046342">
    <property type="entry name" value="CBS_dom_sf"/>
</dbReference>
<dbReference type="InterPro" id="IPR044751">
    <property type="entry name" value="Ion_transp-like_CBS"/>
</dbReference>
<feature type="transmembrane region" description="Helical" evidence="8">
    <location>
        <begin position="141"/>
        <end position="160"/>
    </location>
</feature>
<evidence type="ECO:0000256" key="2">
    <source>
        <dbReference type="ARBA" id="ARBA00022692"/>
    </source>
</evidence>
<evidence type="ECO:0000313" key="12">
    <source>
        <dbReference type="Proteomes" id="UP000243217"/>
    </source>
</evidence>
<dbReference type="Pfam" id="PF00571">
    <property type="entry name" value="CBS"/>
    <property type="match status" value="1"/>
</dbReference>
<evidence type="ECO:0000256" key="3">
    <source>
        <dbReference type="ARBA" id="ARBA00022737"/>
    </source>
</evidence>
<dbReference type="STRING" id="74557.A0A1W0A5C3"/>
<keyword evidence="2 7" id="KW-0812">Transmembrane</keyword>
<dbReference type="GO" id="GO:0016020">
    <property type="term" value="C:membrane"/>
    <property type="evidence" value="ECO:0007669"/>
    <property type="project" value="UniProtKB-SubCell"/>
</dbReference>
<comment type="subcellular location">
    <subcellularLocation>
        <location evidence="1">Membrane</location>
        <topology evidence="1">Multi-pass membrane protein</topology>
    </subcellularLocation>
</comment>
<dbReference type="SUPFAM" id="SSF54631">
    <property type="entry name" value="CBS-domain pair"/>
    <property type="match status" value="1"/>
</dbReference>
<protein>
    <recommendedName>
        <fullName evidence="13">CNNM transmembrane domain-containing protein</fullName>
    </recommendedName>
</protein>
<dbReference type="Pfam" id="PF01595">
    <property type="entry name" value="CNNM"/>
    <property type="match status" value="1"/>
</dbReference>
<dbReference type="InterPro" id="IPR002550">
    <property type="entry name" value="CNNM"/>
</dbReference>
<dbReference type="OrthoDB" id="5353557at2759"/>
<evidence type="ECO:0000259" key="10">
    <source>
        <dbReference type="PROSITE" id="PS51846"/>
    </source>
</evidence>
<sequence>MEGHADGSGSAEWSSEEWVLRIGSILLLVMLAAMFSGLTLGLMSLDKVGLEIVIATGEETNATKEEKITAEYARRIQPVRKDGHLLLTTLLFGNVAVNSIMAIVMADMTSGVLGFLMTTVVLVIFGELIPQALCSKHPLAIGAKALPIIRVIIILFYIFAKPIALTLDWLIGKELGTLFTKCELSKMLDIHVKQKMLDIDEINIMKGAMQYKATPVAKVMTPIKKAFTLPSSTLLNRETIETMYRSGYSRIPVWGKDINDIIGVVFVKDLIFVDPLEATPLLYFMNIFGRTVHRVWPDSTLGDVLKAFKRGRTHLALVHDVNNDGPGDPFYESKGIVSLEDIVEEILQDEIYDENDAIDQEIAKRNHALHHNSFEASARFVMEGQDPVKHISVPEANALAKHLLKNHPIFAQPDALGATLTQYRLAAFLETCPVVEYHEEDIQICTQYEVCTNSIVVLEGCLQVTSTTPQSIIGLWGVVGANCLIVPEESYVSDMTVKVASNYTRCLRLAHMEFQAHLYDIALDRKHATLAKRRHESISYLTKEAEICSALDYV</sequence>
<dbReference type="InterPro" id="IPR000644">
    <property type="entry name" value="CBS_dom"/>
</dbReference>
<feature type="domain" description="CBS" evidence="9">
    <location>
        <begin position="285"/>
        <end position="354"/>
    </location>
</feature>